<dbReference type="EMBL" id="ML119711">
    <property type="protein sequence ID" value="RPA78492.1"/>
    <property type="molecule type" value="Genomic_DNA"/>
</dbReference>
<dbReference type="Gene3D" id="1.25.40.20">
    <property type="entry name" value="Ankyrin repeat-containing domain"/>
    <property type="match status" value="1"/>
</dbReference>
<sequence>MPEPAEEPTSVQQGKMGLLYKSICSTITAHSSGLKASKQYQDPSGTNIRIAVPARLFALLPLELHDEIGSFLDLQTSTNLRYSCKAAYVAYERSQLKHAANILWLCIRNYVKENRSRFGTFSIEDIPDNRYEQANIGHLDVERRVWYLTDFQKRLFRTVPTLKLRDLMHMNGSWDQVLEAGVVLMMAIKLCSCDFKGFEGLERMELETVKMVADRLLDFESEGRERMAFHAARMAVSNHRMACLTILYKRGLCPSSEKHKQTSELLFEALTLPVTSTYYETPYILETLEFLLVNLEARPNRPHIIDMPELSSEPIVIRILVPFIEAANRGGSSMHDNDTMMSAKVLNLLIEHDLDLQSTAIEDFIYFDEARSSFVGILANAGLDMMAWRDDQTFMHRFACEPDGEVLEILLEQGADVNSLSRLERHTPLMVIVHSLARAFMGVNLEDMSLGKDLLQATLRNRKATGESYGLQKNIRLLMKHGADPFIVSTTGLTAISIGMLIGDMELITDLTELDCRRLERYGSLKAHEIYEKWRNDDELWTVKLAQKGAYGRRDLEPQE</sequence>
<dbReference type="Proteomes" id="UP000275078">
    <property type="component" value="Unassembled WGS sequence"/>
</dbReference>
<name>A0A3N4HXA2_ASCIM</name>
<accession>A0A3N4HXA2</accession>
<proteinExistence type="predicted"/>
<dbReference type="InterPro" id="IPR036770">
    <property type="entry name" value="Ankyrin_rpt-contain_sf"/>
</dbReference>
<dbReference type="SUPFAM" id="SSF48403">
    <property type="entry name" value="Ankyrin repeat"/>
    <property type="match status" value="1"/>
</dbReference>
<reference evidence="2 3" key="1">
    <citation type="journal article" date="2018" name="Nat. Ecol. Evol.">
        <title>Pezizomycetes genomes reveal the molecular basis of ectomycorrhizal truffle lifestyle.</title>
        <authorList>
            <person name="Murat C."/>
            <person name="Payen T."/>
            <person name="Noel B."/>
            <person name="Kuo A."/>
            <person name="Morin E."/>
            <person name="Chen J."/>
            <person name="Kohler A."/>
            <person name="Krizsan K."/>
            <person name="Balestrini R."/>
            <person name="Da Silva C."/>
            <person name="Montanini B."/>
            <person name="Hainaut M."/>
            <person name="Levati E."/>
            <person name="Barry K.W."/>
            <person name="Belfiori B."/>
            <person name="Cichocki N."/>
            <person name="Clum A."/>
            <person name="Dockter R.B."/>
            <person name="Fauchery L."/>
            <person name="Guy J."/>
            <person name="Iotti M."/>
            <person name="Le Tacon F."/>
            <person name="Lindquist E.A."/>
            <person name="Lipzen A."/>
            <person name="Malagnac F."/>
            <person name="Mello A."/>
            <person name="Molinier V."/>
            <person name="Miyauchi S."/>
            <person name="Poulain J."/>
            <person name="Riccioni C."/>
            <person name="Rubini A."/>
            <person name="Sitrit Y."/>
            <person name="Splivallo R."/>
            <person name="Traeger S."/>
            <person name="Wang M."/>
            <person name="Zifcakova L."/>
            <person name="Wipf D."/>
            <person name="Zambonelli A."/>
            <person name="Paolocci F."/>
            <person name="Nowrousian M."/>
            <person name="Ottonello S."/>
            <person name="Baldrian P."/>
            <person name="Spatafora J.W."/>
            <person name="Henrissat B."/>
            <person name="Nagy L.G."/>
            <person name="Aury J.M."/>
            <person name="Wincker P."/>
            <person name="Grigoriev I.V."/>
            <person name="Bonfante P."/>
            <person name="Martin F.M."/>
        </authorList>
    </citation>
    <scope>NUCLEOTIDE SEQUENCE [LARGE SCALE GENOMIC DNA]</scope>
    <source>
        <strain evidence="2 3">RN42</strain>
    </source>
</reference>
<dbReference type="InterPro" id="IPR002110">
    <property type="entry name" value="Ankyrin_rpt"/>
</dbReference>
<protein>
    <submittedName>
        <fullName evidence="2">Uncharacterized protein</fullName>
    </submittedName>
</protein>
<keyword evidence="1" id="KW-0040">ANK repeat</keyword>
<dbReference type="PROSITE" id="PS50088">
    <property type="entry name" value="ANK_REPEAT"/>
    <property type="match status" value="1"/>
</dbReference>
<evidence type="ECO:0000313" key="2">
    <source>
        <dbReference type="EMBL" id="RPA78492.1"/>
    </source>
</evidence>
<feature type="repeat" description="ANK" evidence="1">
    <location>
        <begin position="390"/>
        <end position="422"/>
    </location>
</feature>
<gene>
    <name evidence="2" type="ORF">BJ508DRAFT_363872</name>
</gene>
<dbReference type="AlphaFoldDB" id="A0A3N4HXA2"/>
<evidence type="ECO:0000313" key="3">
    <source>
        <dbReference type="Proteomes" id="UP000275078"/>
    </source>
</evidence>
<evidence type="ECO:0000256" key="1">
    <source>
        <dbReference type="PROSITE-ProRule" id="PRU00023"/>
    </source>
</evidence>
<keyword evidence="3" id="KW-1185">Reference proteome</keyword>
<organism evidence="2 3">
    <name type="scientific">Ascobolus immersus RN42</name>
    <dbReference type="NCBI Taxonomy" id="1160509"/>
    <lineage>
        <taxon>Eukaryota</taxon>
        <taxon>Fungi</taxon>
        <taxon>Dikarya</taxon>
        <taxon>Ascomycota</taxon>
        <taxon>Pezizomycotina</taxon>
        <taxon>Pezizomycetes</taxon>
        <taxon>Pezizales</taxon>
        <taxon>Ascobolaceae</taxon>
        <taxon>Ascobolus</taxon>
    </lineage>
</organism>